<sequence length="49" mass="5497">MDGVKEFKVEVPPKDQAFVIFDPANTDVEILKQAIKESGYKVKTIEETA</sequence>
<accession>A0A9X3WT91</accession>
<evidence type="ECO:0000313" key="3">
    <source>
        <dbReference type="Proteomes" id="UP001145050"/>
    </source>
</evidence>
<dbReference type="GO" id="GO:0046872">
    <property type="term" value="F:metal ion binding"/>
    <property type="evidence" value="ECO:0007669"/>
    <property type="project" value="InterPro"/>
</dbReference>
<evidence type="ECO:0000313" key="2">
    <source>
        <dbReference type="EMBL" id="MDC3423831.1"/>
    </source>
</evidence>
<proteinExistence type="predicted"/>
<organism evidence="2 3">
    <name type="scientific">Terrihalobacillus insolitus</name>
    <dbReference type="NCBI Taxonomy" id="2950438"/>
    <lineage>
        <taxon>Bacteria</taxon>
        <taxon>Bacillati</taxon>
        <taxon>Bacillota</taxon>
        <taxon>Bacilli</taxon>
        <taxon>Bacillales</taxon>
        <taxon>Bacillaceae</taxon>
        <taxon>Terrihalobacillus</taxon>
    </lineage>
</organism>
<dbReference type="PROSITE" id="PS50846">
    <property type="entry name" value="HMA_2"/>
    <property type="match status" value="1"/>
</dbReference>
<name>A0A9X3WT91_9BACI</name>
<comment type="caution">
    <text evidence="2">The sequence shown here is derived from an EMBL/GenBank/DDBJ whole genome shotgun (WGS) entry which is preliminary data.</text>
</comment>
<feature type="domain" description="HMA" evidence="1">
    <location>
        <begin position="1"/>
        <end position="43"/>
    </location>
</feature>
<evidence type="ECO:0000259" key="1">
    <source>
        <dbReference type="PROSITE" id="PS50846"/>
    </source>
</evidence>
<dbReference type="Proteomes" id="UP001145050">
    <property type="component" value="Unassembled WGS sequence"/>
</dbReference>
<dbReference type="SUPFAM" id="SSF55008">
    <property type="entry name" value="HMA, heavy metal-associated domain"/>
    <property type="match status" value="1"/>
</dbReference>
<dbReference type="RefSeq" id="WP_272435590.1">
    <property type="nucleotide sequence ID" value="NZ_JAMQKB010000002.1"/>
</dbReference>
<reference evidence="2" key="1">
    <citation type="submission" date="2022-06" db="EMBL/GenBank/DDBJ databases">
        <title>Aquibacillus sp. a new bacterium isolated from soil saline samples.</title>
        <authorList>
            <person name="Galisteo C."/>
            <person name="De La Haba R."/>
            <person name="Sanchez-Porro C."/>
            <person name="Ventosa A."/>
        </authorList>
    </citation>
    <scope>NUCLEOTIDE SEQUENCE</scope>
    <source>
        <strain evidence="2">3ASR75-11</strain>
    </source>
</reference>
<dbReference type="Gene3D" id="3.30.70.100">
    <property type="match status" value="1"/>
</dbReference>
<keyword evidence="3" id="KW-1185">Reference proteome</keyword>
<dbReference type="InterPro" id="IPR036163">
    <property type="entry name" value="HMA_dom_sf"/>
</dbReference>
<gene>
    <name evidence="2" type="ORF">NC797_04815</name>
</gene>
<dbReference type="InterPro" id="IPR006121">
    <property type="entry name" value="HMA_dom"/>
</dbReference>
<dbReference type="AlphaFoldDB" id="A0A9X3WT91"/>
<protein>
    <recommendedName>
        <fullName evidence="1">HMA domain-containing protein</fullName>
    </recommendedName>
</protein>
<dbReference type="EMBL" id="JAMQKB010000002">
    <property type="protein sequence ID" value="MDC3423831.1"/>
    <property type="molecule type" value="Genomic_DNA"/>
</dbReference>